<keyword evidence="3" id="KW-0804">Transcription</keyword>
<dbReference type="InterPro" id="IPR014710">
    <property type="entry name" value="RmlC-like_jellyroll"/>
</dbReference>
<accession>A0A8I1GDQ3</accession>
<dbReference type="Pfam" id="PF00027">
    <property type="entry name" value="cNMP_binding"/>
    <property type="match status" value="1"/>
</dbReference>
<feature type="domain" description="Cyclic nucleotide-binding" evidence="4">
    <location>
        <begin position="26"/>
        <end position="145"/>
    </location>
</feature>
<dbReference type="Proteomes" id="UP000623250">
    <property type="component" value="Unassembled WGS sequence"/>
</dbReference>
<dbReference type="PROSITE" id="PS50042">
    <property type="entry name" value="CNMP_BINDING_3"/>
    <property type="match status" value="1"/>
</dbReference>
<dbReference type="SUPFAM" id="SSF51206">
    <property type="entry name" value="cAMP-binding domain-like"/>
    <property type="match status" value="1"/>
</dbReference>
<evidence type="ECO:0000259" key="4">
    <source>
        <dbReference type="PROSITE" id="PS50042"/>
    </source>
</evidence>
<keyword evidence="1" id="KW-0805">Transcription regulation</keyword>
<keyword evidence="7" id="KW-1185">Reference proteome</keyword>
<dbReference type="PANTHER" id="PTHR24567">
    <property type="entry name" value="CRP FAMILY TRANSCRIPTIONAL REGULATORY PROTEIN"/>
    <property type="match status" value="1"/>
</dbReference>
<dbReference type="EMBL" id="JAEMUK010000026">
    <property type="protein sequence ID" value="MBJ7544035.1"/>
    <property type="molecule type" value="Genomic_DNA"/>
</dbReference>
<dbReference type="SMART" id="SM00100">
    <property type="entry name" value="cNMP"/>
    <property type="match status" value="1"/>
</dbReference>
<gene>
    <name evidence="6" type="ORF">JDN41_10760</name>
</gene>
<dbReference type="InterPro" id="IPR036390">
    <property type="entry name" value="WH_DNA-bd_sf"/>
</dbReference>
<dbReference type="InterPro" id="IPR000595">
    <property type="entry name" value="cNMP-bd_dom"/>
</dbReference>
<organism evidence="6 7">
    <name type="scientific">Rhodomicrobium udaipurense</name>
    <dbReference type="NCBI Taxonomy" id="1202716"/>
    <lineage>
        <taxon>Bacteria</taxon>
        <taxon>Pseudomonadati</taxon>
        <taxon>Pseudomonadota</taxon>
        <taxon>Alphaproteobacteria</taxon>
        <taxon>Hyphomicrobiales</taxon>
        <taxon>Hyphomicrobiaceae</taxon>
        <taxon>Rhodomicrobium</taxon>
    </lineage>
</organism>
<dbReference type="CDD" id="cd00038">
    <property type="entry name" value="CAP_ED"/>
    <property type="match status" value="1"/>
</dbReference>
<dbReference type="Gene3D" id="1.10.10.10">
    <property type="entry name" value="Winged helix-like DNA-binding domain superfamily/Winged helix DNA-binding domain"/>
    <property type="match status" value="1"/>
</dbReference>
<dbReference type="SUPFAM" id="SSF46785">
    <property type="entry name" value="Winged helix' DNA-binding domain"/>
    <property type="match status" value="1"/>
</dbReference>
<protein>
    <submittedName>
        <fullName evidence="6">Crp/Fnr family transcriptional regulator</fullName>
    </submittedName>
</protein>
<dbReference type="InterPro" id="IPR012318">
    <property type="entry name" value="HTH_CRP"/>
</dbReference>
<reference evidence="6 7" key="1">
    <citation type="submission" date="2020-12" db="EMBL/GenBank/DDBJ databases">
        <title>Revised draft genomes of Rhodomicrobium vannielii ATCC 17100 and Rhodomicrobium udaipurense JA643.</title>
        <authorList>
            <person name="Conners E.M."/>
            <person name="Davenport E.J."/>
            <person name="Bose A."/>
        </authorList>
    </citation>
    <scope>NUCLEOTIDE SEQUENCE [LARGE SCALE GENOMIC DNA]</scope>
    <source>
        <strain evidence="6 7">JA643</strain>
    </source>
</reference>
<dbReference type="GO" id="GO:0003700">
    <property type="term" value="F:DNA-binding transcription factor activity"/>
    <property type="evidence" value="ECO:0007669"/>
    <property type="project" value="TreeGrafter"/>
</dbReference>
<name>A0A8I1GDQ3_9HYPH</name>
<dbReference type="Gene3D" id="2.60.120.10">
    <property type="entry name" value="Jelly Rolls"/>
    <property type="match status" value="1"/>
</dbReference>
<dbReference type="InterPro" id="IPR036388">
    <property type="entry name" value="WH-like_DNA-bd_sf"/>
</dbReference>
<dbReference type="Pfam" id="PF13545">
    <property type="entry name" value="HTH_Crp_2"/>
    <property type="match status" value="1"/>
</dbReference>
<dbReference type="PRINTS" id="PR00034">
    <property type="entry name" value="HTHCRP"/>
</dbReference>
<dbReference type="GO" id="GO:0003677">
    <property type="term" value="F:DNA binding"/>
    <property type="evidence" value="ECO:0007669"/>
    <property type="project" value="UniProtKB-KW"/>
</dbReference>
<sequence length="237" mass="26676">MNRITSAEAWTGVADCLNCNIRQSVLFAGLEEADFRDLHRPIDQLQFAAGETVYRAGDDGVSLFTIRTGLVKLTHYLPDGSQRIVRLLSKTDVIGLECMLGDVYRHSAIALQATEVCRLPVSSVKRLSHGNSRLFHTVMAHWYRALSDADRWITELSTGTARDRVIRLLLWLSERETGNSCSLFSREDLGAVLGLTTETASRSMAELKRQGLIREHSLNQFSFDIVALRRIVETRVR</sequence>
<evidence type="ECO:0000256" key="2">
    <source>
        <dbReference type="ARBA" id="ARBA00023125"/>
    </source>
</evidence>
<dbReference type="PANTHER" id="PTHR24567:SF28">
    <property type="entry name" value="LISTERIOLYSIN REGULATORY PROTEIN"/>
    <property type="match status" value="1"/>
</dbReference>
<dbReference type="GO" id="GO:0005829">
    <property type="term" value="C:cytosol"/>
    <property type="evidence" value="ECO:0007669"/>
    <property type="project" value="TreeGrafter"/>
</dbReference>
<dbReference type="InterPro" id="IPR050397">
    <property type="entry name" value="Env_Response_Regulators"/>
</dbReference>
<evidence type="ECO:0000256" key="3">
    <source>
        <dbReference type="ARBA" id="ARBA00023163"/>
    </source>
</evidence>
<dbReference type="InterPro" id="IPR018490">
    <property type="entry name" value="cNMP-bd_dom_sf"/>
</dbReference>
<evidence type="ECO:0000259" key="5">
    <source>
        <dbReference type="PROSITE" id="PS51063"/>
    </source>
</evidence>
<feature type="domain" description="HTH crp-type" evidence="5">
    <location>
        <begin position="159"/>
        <end position="237"/>
    </location>
</feature>
<proteinExistence type="predicted"/>
<comment type="caution">
    <text evidence="6">The sequence shown here is derived from an EMBL/GenBank/DDBJ whole genome shotgun (WGS) entry which is preliminary data.</text>
</comment>
<evidence type="ECO:0000313" key="6">
    <source>
        <dbReference type="EMBL" id="MBJ7544035.1"/>
    </source>
</evidence>
<keyword evidence="2" id="KW-0238">DNA-binding</keyword>
<evidence type="ECO:0000256" key="1">
    <source>
        <dbReference type="ARBA" id="ARBA00023015"/>
    </source>
</evidence>
<dbReference type="AlphaFoldDB" id="A0A8I1GDQ3"/>
<dbReference type="PROSITE" id="PS51063">
    <property type="entry name" value="HTH_CRP_2"/>
    <property type="match status" value="1"/>
</dbReference>
<evidence type="ECO:0000313" key="7">
    <source>
        <dbReference type="Proteomes" id="UP000623250"/>
    </source>
</evidence>